<protein>
    <submittedName>
        <fullName evidence="3">Uncharacterized protein</fullName>
    </submittedName>
</protein>
<accession>A0A2P4T014</accession>
<sequence>MGDVDPPYVEKPGTGKASWNLLYHLGRLWPSFEHLDPWGPMEVLYKKSTELGLLLVMAYIWRNLRRWPKQGRSQILLAAPGTRCQNSSCKHCNLLRQLKANPALMEMYLKHVRHMQEDPPSRQEVAKSQEDGEENRDLSLHTGTSIAPR</sequence>
<dbReference type="EMBL" id="PPHD01014332">
    <property type="protein sequence ID" value="POI29702.1"/>
    <property type="molecule type" value="Genomic_DNA"/>
</dbReference>
<dbReference type="AlphaFoldDB" id="A0A2P4T014"/>
<evidence type="ECO:0000313" key="3">
    <source>
        <dbReference type="EMBL" id="POI29702.1"/>
    </source>
</evidence>
<feature type="region of interest" description="Disordered" evidence="1">
    <location>
        <begin position="115"/>
        <end position="149"/>
    </location>
</feature>
<gene>
    <name evidence="3" type="ORF">CIB84_006548</name>
    <name evidence="2" type="ORF">CIB84_011420</name>
</gene>
<evidence type="ECO:0000313" key="2">
    <source>
        <dbReference type="EMBL" id="POI24830.1"/>
    </source>
</evidence>
<evidence type="ECO:0000256" key="1">
    <source>
        <dbReference type="SAM" id="MobiDB-lite"/>
    </source>
</evidence>
<keyword evidence="4" id="KW-1185">Reference proteome</keyword>
<organism evidence="3 4">
    <name type="scientific">Bambusicola thoracicus</name>
    <name type="common">Chinese bamboo-partridge</name>
    <name type="synonym">Perdix thoracica</name>
    <dbReference type="NCBI Taxonomy" id="9083"/>
    <lineage>
        <taxon>Eukaryota</taxon>
        <taxon>Metazoa</taxon>
        <taxon>Chordata</taxon>
        <taxon>Craniata</taxon>
        <taxon>Vertebrata</taxon>
        <taxon>Euteleostomi</taxon>
        <taxon>Archelosauria</taxon>
        <taxon>Archosauria</taxon>
        <taxon>Dinosauria</taxon>
        <taxon>Saurischia</taxon>
        <taxon>Theropoda</taxon>
        <taxon>Coelurosauria</taxon>
        <taxon>Aves</taxon>
        <taxon>Neognathae</taxon>
        <taxon>Galloanserae</taxon>
        <taxon>Galliformes</taxon>
        <taxon>Phasianidae</taxon>
        <taxon>Perdicinae</taxon>
        <taxon>Bambusicola</taxon>
    </lineage>
</organism>
<comment type="caution">
    <text evidence="3">The sequence shown here is derived from an EMBL/GenBank/DDBJ whole genome shotgun (WGS) entry which is preliminary data.</text>
</comment>
<dbReference type="Proteomes" id="UP000237246">
    <property type="component" value="Unassembled WGS sequence"/>
</dbReference>
<evidence type="ECO:0000313" key="4">
    <source>
        <dbReference type="Proteomes" id="UP000237246"/>
    </source>
</evidence>
<name>A0A2P4T014_BAMTH</name>
<dbReference type="EMBL" id="PPHD01038289">
    <property type="protein sequence ID" value="POI24830.1"/>
    <property type="molecule type" value="Genomic_DNA"/>
</dbReference>
<feature type="compositionally biased region" description="Basic and acidic residues" evidence="1">
    <location>
        <begin position="115"/>
        <end position="139"/>
    </location>
</feature>
<proteinExistence type="predicted"/>
<reference evidence="3 4" key="1">
    <citation type="submission" date="2018-01" db="EMBL/GenBank/DDBJ databases">
        <title>Comparison of the Chinese Bamboo Partridge and Red Junglefowl genome sequences highlights the importance of demography in genome evolution.</title>
        <authorList>
            <person name="Tiley G.P."/>
            <person name="Kimball R.T."/>
            <person name="Braun E.L."/>
            <person name="Burleigh J.G."/>
        </authorList>
    </citation>
    <scope>NUCLEOTIDE SEQUENCE [LARGE SCALE GENOMIC DNA]</scope>
    <source>
        <strain evidence="3">RTK389</strain>
        <tissue evidence="3">Blood</tissue>
    </source>
</reference>